<dbReference type="PROSITE" id="PS50172">
    <property type="entry name" value="BRCT"/>
    <property type="match status" value="1"/>
</dbReference>
<dbReference type="PROSITE" id="PS50297">
    <property type="entry name" value="ANK_REP_REGION"/>
    <property type="match status" value="1"/>
</dbReference>
<organism evidence="5 6">
    <name type="scientific">Caenorhabditis japonica</name>
    <dbReference type="NCBI Taxonomy" id="281687"/>
    <lineage>
        <taxon>Eukaryota</taxon>
        <taxon>Metazoa</taxon>
        <taxon>Ecdysozoa</taxon>
        <taxon>Nematoda</taxon>
        <taxon>Chromadorea</taxon>
        <taxon>Rhabditida</taxon>
        <taxon>Rhabditina</taxon>
        <taxon>Rhabditomorpha</taxon>
        <taxon>Rhabditoidea</taxon>
        <taxon>Rhabditidae</taxon>
        <taxon>Peloderinae</taxon>
        <taxon>Caenorhabditis</taxon>
    </lineage>
</organism>
<dbReference type="InterPro" id="IPR002110">
    <property type="entry name" value="Ankyrin_rpt"/>
</dbReference>
<sequence length="1197" mass="138285">MKRTAIIMFAVLLFFNPILSVSSSPNMSSFSLLVDDLSIVARISNAIALQKEVMKNSTDIKQIIRELIPAQYDFLPLIQRVNVSGAIEILDWLSKEVTGMKTYKERMTEGELEEALLLTNFLSLNSERLTELKAYNELTAQNFYSALNDSGTPKIYKFCDNQILDLVSSFYRLLKYERPEQSHNILSLFRNLSSDQQVLNMRECYKNLEKFPEMYKKSSLYTSLNEMVQLRKLKSVAKTFVQKSRRHSSVGNISETVEKFMGKMKGIWSKLPLNFNSTDVNRLMNLYSKLWNHIILRREPKIMTAGFILPMDTIKVKEDLESSFFKNIVAGKKDVKRLTRALNFFLKFAAESAKLENAFANSVNFIKDHMSGIEQMNKTVNVFLSFNAENISTRISELTKSAIECSKKVTDDTLLKNGFSKFEDAYNQVISVQEVLQIVRIASGTMKYKDPEFLANVINDFKKEQNNLDEYNINDWLMSYKIREDYNFLEDAAESLFNLNHAVSSLDIRINQFKNRQLQMSDFSVKREIAYLSLFPVLECYKEKAFNFDLFRQTTIFLLNVVNFTDYRTINATKSFFNHIKNIQDAQNNVYKVMEKEKADVPESRVLYEFKNSMDLSQRFGKGVMALRDIRNVLKNQNVLLDLANISETGNVVLQWDYYDIIKLIFNHRNETMRQLQNSLSSLEKAANLSVSTNLSNFKPIFDAAQKVIGFNVTKAQIIKAVELLDKTAQFEDSRIFKELSQLNLNFESFGNSLGSAAVSAQLLNDQFDFFFGLRTENSILVFIKELSATAIVLITLSFICVLVLLSCTCLIGYGFTKSGRARYKTYWLYYFGKPEDFEKRWRYALFMDTVEGTNVVIDCAREVNPVNLKKALVRGAYVNVYSQFGNTALHTATKRGFPEIVQILITHGADRSLLNYQNKTAEQMLPKENDYEAMEVKVANRYRETAQVYQRLCKKKYRIRVPQEFPVSSYHIFMESRTNDELTDMFMDKFQHITSNEALPTTTHCICHTTTDGVLETNDFEVLQWIFRGVIIVKEQWMTDCLQNPILIENDEKYLIHDVKYNDVLYKNAVLPWTMAMAKGTMPYLQGVYLLVVMQECPYFLTLATLIPKLGAVLLPAMPSKETFNKGSHPYLHAHENPVWILHDNSFDLTEYENDADHLFFTISEKEFIALLLKREIDQDMSQEPIPVVTVEDGFF</sequence>
<dbReference type="AlphaFoldDB" id="A0A8R1DEL7"/>
<dbReference type="SMART" id="SM00248">
    <property type="entry name" value="ANK"/>
    <property type="match status" value="1"/>
</dbReference>
<dbReference type="InterPro" id="IPR053345">
    <property type="entry name" value="Ankyrin_repeat-containing"/>
</dbReference>
<name>A0A8R1DEL7_CAEJA</name>
<keyword evidence="2" id="KW-1133">Transmembrane helix</keyword>
<keyword evidence="2" id="KW-0472">Membrane</keyword>
<dbReference type="SMART" id="SM00292">
    <property type="entry name" value="BRCT"/>
    <property type="match status" value="1"/>
</dbReference>
<dbReference type="InterPro" id="IPR036770">
    <property type="entry name" value="Ankyrin_rpt-contain_sf"/>
</dbReference>
<feature type="signal peptide" evidence="3">
    <location>
        <begin position="1"/>
        <end position="20"/>
    </location>
</feature>
<reference evidence="6" key="1">
    <citation type="submission" date="2010-08" db="EMBL/GenBank/DDBJ databases">
        <authorList>
            <consortium name="Caenorhabditis japonica Sequencing Consortium"/>
            <person name="Wilson R.K."/>
        </authorList>
    </citation>
    <scope>NUCLEOTIDE SEQUENCE [LARGE SCALE GENOMIC DNA]</scope>
    <source>
        <strain evidence="6">DF5081</strain>
    </source>
</reference>
<keyword evidence="6" id="KW-1185">Reference proteome</keyword>
<evidence type="ECO:0000256" key="1">
    <source>
        <dbReference type="PROSITE-ProRule" id="PRU00023"/>
    </source>
</evidence>
<dbReference type="Proteomes" id="UP000005237">
    <property type="component" value="Unassembled WGS sequence"/>
</dbReference>
<dbReference type="InterPro" id="IPR036420">
    <property type="entry name" value="BRCT_dom_sf"/>
</dbReference>
<keyword evidence="3" id="KW-0732">Signal</keyword>
<dbReference type="InterPro" id="IPR001357">
    <property type="entry name" value="BRCT_dom"/>
</dbReference>
<evidence type="ECO:0000256" key="3">
    <source>
        <dbReference type="SAM" id="SignalP"/>
    </source>
</evidence>
<feature type="repeat" description="ANK" evidence="1">
    <location>
        <begin position="885"/>
        <end position="917"/>
    </location>
</feature>
<proteinExistence type="predicted"/>
<dbReference type="PROSITE" id="PS50088">
    <property type="entry name" value="ANK_REPEAT"/>
    <property type="match status" value="1"/>
</dbReference>
<dbReference type="Pfam" id="PF12796">
    <property type="entry name" value="Ank_2"/>
    <property type="match status" value="1"/>
</dbReference>
<dbReference type="SUPFAM" id="SSF52113">
    <property type="entry name" value="BRCT domain"/>
    <property type="match status" value="1"/>
</dbReference>
<dbReference type="Pfam" id="PF00533">
    <property type="entry name" value="BRCT"/>
    <property type="match status" value="1"/>
</dbReference>
<evidence type="ECO:0000313" key="5">
    <source>
        <dbReference type="EnsemblMetazoa" id="CJA00450a.1"/>
    </source>
</evidence>
<feature type="domain" description="BRCT" evidence="4">
    <location>
        <begin position="1003"/>
        <end position="1056"/>
    </location>
</feature>
<dbReference type="Gene3D" id="3.40.50.10190">
    <property type="entry name" value="BRCT domain"/>
    <property type="match status" value="1"/>
</dbReference>
<evidence type="ECO:0000256" key="2">
    <source>
        <dbReference type="SAM" id="Phobius"/>
    </source>
</evidence>
<protein>
    <recommendedName>
        <fullName evidence="4">BRCT domain-containing protein</fullName>
    </recommendedName>
</protein>
<reference evidence="5" key="2">
    <citation type="submission" date="2022-06" db="UniProtKB">
        <authorList>
            <consortium name="EnsemblMetazoa"/>
        </authorList>
    </citation>
    <scope>IDENTIFICATION</scope>
    <source>
        <strain evidence="5">DF5081</strain>
    </source>
</reference>
<feature type="chain" id="PRO_5035809171" description="BRCT domain-containing protein" evidence="3">
    <location>
        <begin position="21"/>
        <end position="1197"/>
    </location>
</feature>
<dbReference type="Gene3D" id="1.25.40.20">
    <property type="entry name" value="Ankyrin repeat-containing domain"/>
    <property type="match status" value="1"/>
</dbReference>
<accession>A0A8R1DEL7</accession>
<dbReference type="SMART" id="SM00453">
    <property type="entry name" value="WSN"/>
    <property type="match status" value="1"/>
</dbReference>
<evidence type="ECO:0000313" key="6">
    <source>
        <dbReference type="Proteomes" id="UP000005237"/>
    </source>
</evidence>
<keyword evidence="2" id="KW-0812">Transmembrane</keyword>
<dbReference type="Pfam" id="PF02206">
    <property type="entry name" value="WSN"/>
    <property type="match status" value="1"/>
</dbReference>
<dbReference type="PANTHER" id="PTHR22956:SF26">
    <property type="entry name" value="TYROSINE-PROTEIN PHOSPHATASE DOMAIN-CONTAINING PROTEIN"/>
    <property type="match status" value="1"/>
</dbReference>
<feature type="transmembrane region" description="Helical" evidence="2">
    <location>
        <begin position="791"/>
        <end position="816"/>
    </location>
</feature>
<dbReference type="InterPro" id="IPR003125">
    <property type="entry name" value="WSN"/>
</dbReference>
<dbReference type="SUPFAM" id="SSF48403">
    <property type="entry name" value="Ankyrin repeat"/>
    <property type="match status" value="1"/>
</dbReference>
<dbReference type="EnsemblMetazoa" id="CJA00450a.1">
    <property type="protein sequence ID" value="CJA00450a.1"/>
    <property type="gene ID" value="WBGene00119654"/>
</dbReference>
<keyword evidence="1" id="KW-0040">ANK repeat</keyword>
<evidence type="ECO:0000259" key="4">
    <source>
        <dbReference type="PROSITE" id="PS50172"/>
    </source>
</evidence>
<dbReference type="PANTHER" id="PTHR22956">
    <property type="entry name" value="ANKYRIN REPEAT-CONTAINING PROTEIN F37A4.4-RELATED-RELATED"/>
    <property type="match status" value="1"/>
</dbReference>